<dbReference type="GO" id="GO:0015035">
    <property type="term" value="F:protein-disulfide reductase activity"/>
    <property type="evidence" value="ECO:0007669"/>
    <property type="project" value="InterPro"/>
</dbReference>
<name>A0A1H1QM06_9FLAO</name>
<feature type="transmembrane region" description="Helical" evidence="1">
    <location>
        <begin position="136"/>
        <end position="153"/>
    </location>
</feature>
<dbReference type="AlphaFoldDB" id="A0A1H1QM06"/>
<keyword evidence="1" id="KW-0472">Membrane</keyword>
<gene>
    <name evidence="2" type="ORF">SAMN04488552_2560</name>
</gene>
<dbReference type="InterPro" id="IPR007263">
    <property type="entry name" value="DCC1-like"/>
</dbReference>
<evidence type="ECO:0000313" key="3">
    <source>
        <dbReference type="Proteomes" id="UP000198858"/>
    </source>
</evidence>
<dbReference type="RefSeq" id="WP_089663136.1">
    <property type="nucleotide sequence ID" value="NZ_LT629745.1"/>
</dbReference>
<keyword evidence="3" id="KW-1185">Reference proteome</keyword>
<evidence type="ECO:0000256" key="1">
    <source>
        <dbReference type="SAM" id="Phobius"/>
    </source>
</evidence>
<reference evidence="2 3" key="1">
    <citation type="submission" date="2016-10" db="EMBL/GenBank/DDBJ databases">
        <authorList>
            <person name="Varghese N."/>
            <person name="Submissions S."/>
        </authorList>
    </citation>
    <scope>NUCLEOTIDE SEQUENCE [LARGE SCALE GENOMIC DNA]</scope>
    <source>
        <strain evidence="2 3">Mar_2010_102</strain>
    </source>
</reference>
<dbReference type="Proteomes" id="UP000198858">
    <property type="component" value="Chromosome I"/>
</dbReference>
<keyword evidence="1" id="KW-0812">Transmembrane</keyword>
<evidence type="ECO:0000313" key="2">
    <source>
        <dbReference type="EMBL" id="SDS24521.1"/>
    </source>
</evidence>
<proteinExistence type="predicted"/>
<dbReference type="EMBL" id="LT629745">
    <property type="protein sequence ID" value="SDS24521.1"/>
    <property type="molecule type" value="Genomic_DNA"/>
</dbReference>
<organism evidence="2 3">
    <name type="scientific">Christiangramia echinicola</name>
    <dbReference type="NCBI Taxonomy" id="279359"/>
    <lineage>
        <taxon>Bacteria</taxon>
        <taxon>Pseudomonadati</taxon>
        <taxon>Bacteroidota</taxon>
        <taxon>Flavobacteriia</taxon>
        <taxon>Flavobacteriales</taxon>
        <taxon>Flavobacteriaceae</taxon>
        <taxon>Christiangramia</taxon>
    </lineage>
</organism>
<protein>
    <submittedName>
        <fullName evidence="2">Predicted thiol-disulfide oxidoreductase YuxK, DCC family</fullName>
    </submittedName>
</protein>
<dbReference type="STRING" id="1250231.SAMN04488552_2560"/>
<keyword evidence="1" id="KW-1133">Transmembrane helix</keyword>
<dbReference type="Pfam" id="PF04134">
    <property type="entry name" value="DCC1-like"/>
    <property type="match status" value="1"/>
</dbReference>
<accession>A0A1H1QM06</accession>
<sequence>MFKKFHHTENPPSENILIWDGKCGFCKFWKTRWEDKTEGKIVFKTFQEYASNFPDIPIKEFKKASRLIETDGKMYSGPDSAYRSIWHTGVKTQHRFYRSNVWFRHLSDHAYNHIAKNRSFYFKLTKILFGSNPKKLQPYWLFYLIIIIAILILL</sequence>